<organism evidence="2">
    <name type="scientific">hydrothermal vent metagenome</name>
    <dbReference type="NCBI Taxonomy" id="652676"/>
    <lineage>
        <taxon>unclassified sequences</taxon>
        <taxon>metagenomes</taxon>
        <taxon>ecological metagenomes</taxon>
    </lineage>
</organism>
<dbReference type="EMBL" id="UOFQ01000129">
    <property type="protein sequence ID" value="VAW89267.1"/>
    <property type="molecule type" value="Genomic_DNA"/>
</dbReference>
<keyword evidence="1" id="KW-0175">Coiled coil</keyword>
<dbReference type="AlphaFoldDB" id="A0A3B0ZPJ2"/>
<feature type="coiled-coil region" evidence="1">
    <location>
        <begin position="55"/>
        <end position="89"/>
    </location>
</feature>
<protein>
    <submittedName>
        <fullName evidence="2">Uncharacterized protein</fullName>
    </submittedName>
</protein>
<accession>A0A3B0ZPJ2</accession>
<evidence type="ECO:0000313" key="2">
    <source>
        <dbReference type="EMBL" id="VAW89267.1"/>
    </source>
</evidence>
<evidence type="ECO:0000256" key="1">
    <source>
        <dbReference type="SAM" id="Coils"/>
    </source>
</evidence>
<proteinExistence type="predicted"/>
<reference evidence="2" key="1">
    <citation type="submission" date="2018-06" db="EMBL/GenBank/DDBJ databases">
        <authorList>
            <person name="Zhirakovskaya E."/>
        </authorList>
    </citation>
    <scope>NUCLEOTIDE SEQUENCE</scope>
</reference>
<sequence>MKRLNTRSVKLGFISVMLAGGMVFSVGKANANFFDTLTDSLKPISTEVEKASDGLSKAQLKLDENRQQVDNTKVKLAEEQKKIDVIKADGKAAIADVESTSKEIKDLAASVVGE</sequence>
<gene>
    <name evidence="2" type="ORF">MNBD_GAMMA17-1224</name>
</gene>
<name>A0A3B0ZPJ2_9ZZZZ</name>